<feature type="compositionally biased region" description="Low complexity" evidence="1">
    <location>
        <begin position="19"/>
        <end position="28"/>
    </location>
</feature>
<dbReference type="Gramene" id="ORUFI01G29630.1">
    <property type="protein sequence ID" value="ORUFI01G29630.1"/>
    <property type="gene ID" value="ORUFI01G29630"/>
</dbReference>
<keyword evidence="3" id="KW-1185">Reference proteome</keyword>
<feature type="region of interest" description="Disordered" evidence="1">
    <location>
        <begin position="1"/>
        <end position="28"/>
    </location>
</feature>
<accession>A0A0E0N0T1</accession>
<reference evidence="3" key="1">
    <citation type="submission" date="2013-06" db="EMBL/GenBank/DDBJ databases">
        <authorList>
            <person name="Zhao Q."/>
        </authorList>
    </citation>
    <scope>NUCLEOTIDE SEQUENCE</scope>
    <source>
        <strain evidence="3">cv. W1943</strain>
    </source>
</reference>
<evidence type="ECO:0000313" key="2">
    <source>
        <dbReference type="EnsemblPlants" id="ORUFI01G29630.1"/>
    </source>
</evidence>
<evidence type="ECO:0000313" key="3">
    <source>
        <dbReference type="Proteomes" id="UP000008022"/>
    </source>
</evidence>
<feature type="region of interest" description="Disordered" evidence="1">
    <location>
        <begin position="54"/>
        <end position="73"/>
    </location>
</feature>
<name>A0A0E0N0T1_ORYRU</name>
<reference evidence="2" key="2">
    <citation type="submission" date="2015-06" db="UniProtKB">
        <authorList>
            <consortium name="EnsemblPlants"/>
        </authorList>
    </citation>
    <scope>IDENTIFICATION</scope>
</reference>
<dbReference type="Proteomes" id="UP000008022">
    <property type="component" value="Unassembled WGS sequence"/>
</dbReference>
<evidence type="ECO:0000256" key="1">
    <source>
        <dbReference type="SAM" id="MobiDB-lite"/>
    </source>
</evidence>
<dbReference type="AlphaFoldDB" id="A0A0E0N0T1"/>
<organism evidence="2 3">
    <name type="scientific">Oryza rufipogon</name>
    <name type="common">Brownbeard rice</name>
    <name type="synonym">Asian wild rice</name>
    <dbReference type="NCBI Taxonomy" id="4529"/>
    <lineage>
        <taxon>Eukaryota</taxon>
        <taxon>Viridiplantae</taxon>
        <taxon>Streptophyta</taxon>
        <taxon>Embryophyta</taxon>
        <taxon>Tracheophyta</taxon>
        <taxon>Spermatophyta</taxon>
        <taxon>Magnoliopsida</taxon>
        <taxon>Liliopsida</taxon>
        <taxon>Poales</taxon>
        <taxon>Poaceae</taxon>
        <taxon>BOP clade</taxon>
        <taxon>Oryzoideae</taxon>
        <taxon>Oryzeae</taxon>
        <taxon>Oryzinae</taxon>
        <taxon>Oryza</taxon>
    </lineage>
</organism>
<feature type="compositionally biased region" description="Basic and acidic residues" evidence="1">
    <location>
        <begin position="130"/>
        <end position="160"/>
    </location>
</feature>
<sequence length="186" mass="20261">MSQQHSSPGTAGGGGGGAPPSSSAASRASPTCTRCFIVEAAISLSLFPPTTVRNAAAAEEEEEEADSRCETKAKEIYTRDERGETREISVATARGDESCALPRLGASREGFQFQRSRRASGWGVATKQQMLDRSREARPREPSKRDQTGHREINSSTQEKRIARFNYIGCTGEPTNNYSFHQKFGN</sequence>
<feature type="region of interest" description="Disordered" evidence="1">
    <location>
        <begin position="116"/>
        <end position="160"/>
    </location>
</feature>
<dbReference type="HOGENOM" id="CLU_1456703_0_0_1"/>
<dbReference type="EnsemblPlants" id="ORUFI01G29630.1">
    <property type="protein sequence ID" value="ORUFI01G29630.1"/>
    <property type="gene ID" value="ORUFI01G29630"/>
</dbReference>
<proteinExistence type="predicted"/>
<protein>
    <submittedName>
        <fullName evidence="2">Uncharacterized protein</fullName>
    </submittedName>
</protein>